<name>A0A6A6LUQ3_HEVBR</name>
<dbReference type="EMBL" id="JAAGAX010000009">
    <property type="protein sequence ID" value="KAF2303988.1"/>
    <property type="molecule type" value="Genomic_DNA"/>
</dbReference>
<comment type="subcellular location">
    <subcellularLocation>
        <location evidence="2">Cytoplasm</location>
        <location evidence="2">Cytosol</location>
    </subcellularLocation>
    <subcellularLocation>
        <location evidence="2">Nucleus</location>
    </subcellularLocation>
</comment>
<dbReference type="Gene3D" id="1.20.120.160">
    <property type="entry name" value="HPT domain"/>
    <property type="match status" value="2"/>
</dbReference>
<dbReference type="SUPFAM" id="SSF47226">
    <property type="entry name" value="Histidine-containing phosphotransfer domain, HPT domain"/>
    <property type="match status" value="2"/>
</dbReference>
<dbReference type="GO" id="GO:0005829">
    <property type="term" value="C:cytosol"/>
    <property type="evidence" value="ECO:0007669"/>
    <property type="project" value="UniProtKB-SubCell"/>
</dbReference>
<dbReference type="InterPro" id="IPR045871">
    <property type="entry name" value="AHP1-5/YPD1"/>
</dbReference>
<accession>A0A6A6LUQ3</accession>
<dbReference type="GO" id="GO:0043424">
    <property type="term" value="F:protein histidine kinase binding"/>
    <property type="evidence" value="ECO:0007669"/>
    <property type="project" value="UniProtKB-UniRule"/>
</dbReference>
<dbReference type="AlphaFoldDB" id="A0A6A6LUQ3"/>
<keyword evidence="4" id="KW-1185">Reference proteome</keyword>
<gene>
    <name evidence="3" type="ORF">GH714_025964</name>
</gene>
<dbReference type="InterPro" id="IPR036641">
    <property type="entry name" value="HPT_dom_sf"/>
</dbReference>
<evidence type="ECO:0000313" key="3">
    <source>
        <dbReference type="EMBL" id="KAF2303988.1"/>
    </source>
</evidence>
<dbReference type="GO" id="GO:0009736">
    <property type="term" value="P:cytokinin-activated signaling pathway"/>
    <property type="evidence" value="ECO:0007669"/>
    <property type="project" value="UniProtKB-KW"/>
</dbReference>
<evidence type="ECO:0000313" key="4">
    <source>
        <dbReference type="Proteomes" id="UP000467840"/>
    </source>
</evidence>
<proteinExistence type="predicted"/>
<evidence type="ECO:0000256" key="1">
    <source>
        <dbReference type="ARBA" id="ARBA00023012"/>
    </source>
</evidence>
<dbReference type="PANTHER" id="PTHR28242:SF41">
    <property type="entry name" value="HISTIDINE CONTAINING PHOSPHOTRANSFER PROTEIN"/>
    <property type="match status" value="1"/>
</dbReference>
<dbReference type="PANTHER" id="PTHR28242">
    <property type="entry name" value="PHOSPHORELAY INTERMEDIATE PROTEIN YPD1"/>
    <property type="match status" value="1"/>
</dbReference>
<dbReference type="GO" id="GO:0000160">
    <property type="term" value="P:phosphorelay signal transduction system"/>
    <property type="evidence" value="ECO:0007669"/>
    <property type="project" value="UniProtKB-UniRule"/>
</dbReference>
<keyword evidence="2" id="KW-0932">Cytokinin signaling pathway</keyword>
<reference evidence="3 4" key="1">
    <citation type="journal article" date="2020" name="Mol. Plant">
        <title>The Chromosome-Based Rubber Tree Genome Provides New Insights into Spurge Genome Evolution and Rubber Biosynthesis.</title>
        <authorList>
            <person name="Liu J."/>
            <person name="Shi C."/>
            <person name="Shi C.C."/>
            <person name="Li W."/>
            <person name="Zhang Q.J."/>
            <person name="Zhang Y."/>
            <person name="Li K."/>
            <person name="Lu H.F."/>
            <person name="Shi C."/>
            <person name="Zhu S.T."/>
            <person name="Xiao Z.Y."/>
            <person name="Nan H."/>
            <person name="Yue Y."/>
            <person name="Zhu X.G."/>
            <person name="Wu Y."/>
            <person name="Hong X.N."/>
            <person name="Fan G.Y."/>
            <person name="Tong Y."/>
            <person name="Zhang D."/>
            <person name="Mao C.L."/>
            <person name="Liu Y.L."/>
            <person name="Hao S.J."/>
            <person name="Liu W.Q."/>
            <person name="Lv M.Q."/>
            <person name="Zhang H.B."/>
            <person name="Liu Y."/>
            <person name="Hu-Tang G.R."/>
            <person name="Wang J.P."/>
            <person name="Wang J.H."/>
            <person name="Sun Y.H."/>
            <person name="Ni S.B."/>
            <person name="Chen W.B."/>
            <person name="Zhang X.C."/>
            <person name="Jiao Y.N."/>
            <person name="Eichler E.E."/>
            <person name="Li G.H."/>
            <person name="Liu X."/>
            <person name="Gao L.Z."/>
        </authorList>
    </citation>
    <scope>NUCLEOTIDE SEQUENCE [LARGE SCALE GENOMIC DNA]</scope>
    <source>
        <strain evidence="4">cv. GT1</strain>
        <tissue evidence="3">Leaf</tissue>
    </source>
</reference>
<comment type="caution">
    <text evidence="3">The sequence shown here is derived from an EMBL/GenBank/DDBJ whole genome shotgun (WGS) entry which is preliminary data.</text>
</comment>
<evidence type="ECO:0000256" key="2">
    <source>
        <dbReference type="RuleBase" id="RU369004"/>
    </source>
</evidence>
<sequence length="267" mass="30196">MENDPLRQQIASVKQSLLNEGTLDSNFFHLEQLQGPNNPNSLELLASLFLRDSVNNIIKIERKINSSPVDFSSIERLIQELRAKSSRIGAPRVSDKLYAVWNNCNEDTVESFKASLQELKLEIETLSLKLATYFAGTVDSHFFRVEQRQSPDDQDVLEKAISLLYTDSMNITNNIEQQLENDSVDFTAIMRLVKQLREKCGRLGAQKVMEKAIALLGNCSECHVERSKASLQMLKLEIETLKAKLDPYFQLVRQARLANEVGAGPPQ</sequence>
<comment type="function">
    <text evidence="2">Functions as a two-component phosphorelay mediators between cytokinin sensor histidine kinases and response regulators (B-type ARRs). Plays an important role in propagating cytokinin signal transduction.</text>
</comment>
<dbReference type="GO" id="GO:0009927">
    <property type="term" value="F:histidine phosphotransfer kinase activity"/>
    <property type="evidence" value="ECO:0007669"/>
    <property type="project" value="UniProtKB-UniRule"/>
</dbReference>
<organism evidence="3 4">
    <name type="scientific">Hevea brasiliensis</name>
    <name type="common">Para rubber tree</name>
    <name type="synonym">Siphonia brasiliensis</name>
    <dbReference type="NCBI Taxonomy" id="3981"/>
    <lineage>
        <taxon>Eukaryota</taxon>
        <taxon>Viridiplantae</taxon>
        <taxon>Streptophyta</taxon>
        <taxon>Embryophyta</taxon>
        <taxon>Tracheophyta</taxon>
        <taxon>Spermatophyta</taxon>
        <taxon>Magnoliopsida</taxon>
        <taxon>eudicotyledons</taxon>
        <taxon>Gunneridae</taxon>
        <taxon>Pentapetalae</taxon>
        <taxon>rosids</taxon>
        <taxon>fabids</taxon>
        <taxon>Malpighiales</taxon>
        <taxon>Euphorbiaceae</taxon>
        <taxon>Crotonoideae</taxon>
        <taxon>Micrandreae</taxon>
        <taxon>Hevea</taxon>
    </lineage>
</organism>
<protein>
    <recommendedName>
        <fullName evidence="2">Histidine-containing phosphotransfer protein</fullName>
    </recommendedName>
</protein>
<dbReference type="GO" id="GO:0005634">
    <property type="term" value="C:nucleus"/>
    <property type="evidence" value="ECO:0007669"/>
    <property type="project" value="UniProtKB-SubCell"/>
</dbReference>
<dbReference type="Proteomes" id="UP000467840">
    <property type="component" value="Chromosome 16"/>
</dbReference>
<comment type="domain">
    <text evidence="2">Histidine-containing phosphotransfer domain (HPt) contains an active histidine that mediates the phosphotransfer.</text>
</comment>
<keyword evidence="1 2" id="KW-0902">Two-component regulatory system</keyword>